<dbReference type="GO" id="GO:0000162">
    <property type="term" value="P:L-tryptophan biosynthetic process"/>
    <property type="evidence" value="ECO:0007669"/>
    <property type="project" value="TreeGrafter"/>
</dbReference>
<evidence type="ECO:0000259" key="1">
    <source>
        <dbReference type="Pfam" id="PF00425"/>
    </source>
</evidence>
<evidence type="ECO:0000313" key="2">
    <source>
        <dbReference type="EMBL" id="PFH03497.1"/>
    </source>
</evidence>
<evidence type="ECO:0000313" key="3">
    <source>
        <dbReference type="Proteomes" id="UP000223596"/>
    </source>
</evidence>
<dbReference type="PANTHER" id="PTHR11236:SF9">
    <property type="entry name" value="ANTHRANILATE SYNTHASE COMPONENT 1"/>
    <property type="match status" value="1"/>
</dbReference>
<dbReference type="Proteomes" id="UP000223596">
    <property type="component" value="Unassembled WGS sequence"/>
</dbReference>
<dbReference type="Gene3D" id="3.60.120.10">
    <property type="entry name" value="Anthranilate synthase"/>
    <property type="match status" value="1"/>
</dbReference>
<dbReference type="InterPro" id="IPR019999">
    <property type="entry name" value="Anth_synth_I-like"/>
</dbReference>
<dbReference type="InterPro" id="IPR005801">
    <property type="entry name" value="ADC_synthase"/>
</dbReference>
<dbReference type="PANTHER" id="PTHR11236">
    <property type="entry name" value="AMINOBENZOATE/ANTHRANILATE SYNTHASE"/>
    <property type="match status" value="1"/>
</dbReference>
<organism evidence="2 3">
    <name type="scientific">Acetivibrio thermocellus AD2</name>
    <dbReference type="NCBI Taxonomy" id="1138384"/>
    <lineage>
        <taxon>Bacteria</taxon>
        <taxon>Bacillati</taxon>
        <taxon>Bacillota</taxon>
        <taxon>Clostridia</taxon>
        <taxon>Eubacteriales</taxon>
        <taxon>Oscillospiraceae</taxon>
        <taxon>Acetivibrio</taxon>
    </lineage>
</organism>
<dbReference type="InterPro" id="IPR015890">
    <property type="entry name" value="Chorismate_C"/>
</dbReference>
<name>A0AB36THV7_ACETH</name>
<dbReference type="Pfam" id="PF00425">
    <property type="entry name" value="Chorismate_bind"/>
    <property type="match status" value="1"/>
</dbReference>
<dbReference type="EMBL" id="PDBW01000001">
    <property type="protein sequence ID" value="PFH03497.1"/>
    <property type="molecule type" value="Genomic_DNA"/>
</dbReference>
<proteinExistence type="predicted"/>
<comment type="caution">
    <text evidence="2">The sequence shown here is derived from an EMBL/GenBank/DDBJ whole genome shotgun (WGS) entry which is preliminary data.</text>
</comment>
<protein>
    <submittedName>
        <fullName evidence="2">Para-aminobenzoate synthetase component 1</fullName>
    </submittedName>
</protein>
<accession>A0AB36THV7</accession>
<gene>
    <name evidence="2" type="ORF">M972_112308</name>
</gene>
<feature type="domain" description="Chorismate-utilising enzyme C-terminal" evidence="1">
    <location>
        <begin position="2"/>
        <end position="37"/>
    </location>
</feature>
<sequence length="48" mass="5308">MAIRTIVIKGNEAFFNVGGGIVWDSVPEDEYRETLDKGKALLKVLTGR</sequence>
<dbReference type="SUPFAM" id="SSF56322">
    <property type="entry name" value="ADC synthase"/>
    <property type="match status" value="1"/>
</dbReference>
<dbReference type="AlphaFoldDB" id="A0AB36THV7"/>
<reference evidence="2 3" key="1">
    <citation type="submission" date="2017-09" db="EMBL/GenBank/DDBJ databases">
        <title>Evaluation of Pacific Biosciences Sequencing Technology to Finishing C. thermocellum Genome Sequences.</title>
        <authorList>
            <person name="Brown S."/>
        </authorList>
    </citation>
    <scope>NUCLEOTIDE SEQUENCE [LARGE SCALE GENOMIC DNA]</scope>
    <source>
        <strain evidence="2 3">AD2</strain>
    </source>
</reference>